<evidence type="ECO:0000256" key="1">
    <source>
        <dbReference type="SAM" id="SignalP"/>
    </source>
</evidence>
<dbReference type="Gene3D" id="1.25.40.390">
    <property type="match status" value="1"/>
</dbReference>
<evidence type="ECO:0000313" key="3">
    <source>
        <dbReference type="Proteomes" id="UP000264071"/>
    </source>
</evidence>
<sequence>MRFFNTRRVVRPVSALAAAVAVSGCTTDILNVETPNVIAESALGGSLGATTLRNGSVMDFIVAYSGTQDGYVVSSGNLADEIQTTDTFADRYATDQRTAVEALGGALNTNYEGLQRARAGMTTSIVRWKAAKTASAATNDSLGEMYAIRAYSELAFGEGFCSGVPFSRVGDNGEFEYGQPLTNAQMFTTAAATADSALASATAANIRSLASIAKGRILLNQGQYAQAAAAVTGVATNYRYVLSHSIATPRQNNGIWAGTFVSGSRYTAGTLEGTNGLDYLVTPADPRVPWVPSARQGFDGTSLNLPTQQKYTSQAAPFTLADGIEARLIEAEARLGGATGGTQADRDAMVAILNTLRATGLSTAIAPLTSPTTHAAAVDMLFKERAYWLWLTGHRLGDMRRLITQYNRTAATVFPVGTMRYRSVQYGTRTSLMVPVRERNNPNFKGCAD</sequence>
<dbReference type="EMBL" id="DPIY01000002">
    <property type="protein sequence ID" value="HCT55988.1"/>
    <property type="molecule type" value="Genomic_DNA"/>
</dbReference>
<evidence type="ECO:0000313" key="2">
    <source>
        <dbReference type="EMBL" id="HCT55988.1"/>
    </source>
</evidence>
<reference evidence="2 3" key="1">
    <citation type="journal article" date="2018" name="Nat. Biotechnol.">
        <title>A standardized bacterial taxonomy based on genome phylogeny substantially revises the tree of life.</title>
        <authorList>
            <person name="Parks D.H."/>
            <person name="Chuvochina M."/>
            <person name="Waite D.W."/>
            <person name="Rinke C."/>
            <person name="Skarshewski A."/>
            <person name="Chaumeil P.A."/>
            <person name="Hugenholtz P."/>
        </authorList>
    </citation>
    <scope>NUCLEOTIDE SEQUENCE [LARGE SCALE GENOMIC DNA]</scope>
    <source>
        <strain evidence="2">UBA8844</strain>
    </source>
</reference>
<dbReference type="OMA" id="FKERAYW"/>
<evidence type="ECO:0008006" key="4">
    <source>
        <dbReference type="Google" id="ProtNLM"/>
    </source>
</evidence>
<dbReference type="PROSITE" id="PS51257">
    <property type="entry name" value="PROKAR_LIPOPROTEIN"/>
    <property type="match status" value="1"/>
</dbReference>
<protein>
    <recommendedName>
        <fullName evidence="4">RagB/SusD domain-containing protein</fullName>
    </recommendedName>
</protein>
<comment type="caution">
    <text evidence="2">The sequence shown here is derived from an EMBL/GenBank/DDBJ whole genome shotgun (WGS) entry which is preliminary data.</text>
</comment>
<gene>
    <name evidence="2" type="ORF">DGD08_02110</name>
</gene>
<keyword evidence="1" id="KW-0732">Signal</keyword>
<feature type="signal peptide" evidence="1">
    <location>
        <begin position="1"/>
        <end position="17"/>
    </location>
</feature>
<proteinExistence type="predicted"/>
<accession>A0A3D4V5N5</accession>
<dbReference type="Proteomes" id="UP000264071">
    <property type="component" value="Unassembled WGS sequence"/>
</dbReference>
<dbReference type="InterPro" id="IPR011990">
    <property type="entry name" value="TPR-like_helical_dom_sf"/>
</dbReference>
<feature type="chain" id="PRO_5017648468" description="RagB/SusD domain-containing protein" evidence="1">
    <location>
        <begin position="18"/>
        <end position="449"/>
    </location>
</feature>
<organism evidence="2 3">
    <name type="scientific">Gemmatimonas aurantiaca</name>
    <dbReference type="NCBI Taxonomy" id="173480"/>
    <lineage>
        <taxon>Bacteria</taxon>
        <taxon>Pseudomonadati</taxon>
        <taxon>Gemmatimonadota</taxon>
        <taxon>Gemmatimonadia</taxon>
        <taxon>Gemmatimonadales</taxon>
        <taxon>Gemmatimonadaceae</taxon>
        <taxon>Gemmatimonas</taxon>
    </lineage>
</organism>
<dbReference type="SUPFAM" id="SSF48452">
    <property type="entry name" value="TPR-like"/>
    <property type="match status" value="1"/>
</dbReference>
<dbReference type="AlphaFoldDB" id="A0A3D4V5N5"/>
<name>A0A3D4V5N5_9BACT</name>